<dbReference type="AlphaFoldDB" id="A0A024HCA5"/>
<dbReference type="Proteomes" id="UP000025241">
    <property type="component" value="Chromosome I"/>
</dbReference>
<proteinExistence type="predicted"/>
<evidence type="ECO:0000313" key="3">
    <source>
        <dbReference type="Proteomes" id="UP000025241"/>
    </source>
</evidence>
<dbReference type="HOGENOM" id="CLU_076318_0_0_6"/>
<evidence type="ECO:0000259" key="1">
    <source>
        <dbReference type="Pfam" id="PF08349"/>
    </source>
</evidence>
<dbReference type="RefSeq" id="WP_043249294.1">
    <property type="nucleotide sequence ID" value="NZ_HG322950.1"/>
</dbReference>
<dbReference type="InterPro" id="IPR007553">
    <property type="entry name" value="2-thiour_desulf"/>
</dbReference>
<evidence type="ECO:0000313" key="2">
    <source>
        <dbReference type="EMBL" id="CDF82234.1"/>
    </source>
</evidence>
<dbReference type="eggNOG" id="COG1683">
    <property type="taxonomic scope" value="Bacteria"/>
</dbReference>
<keyword evidence="3" id="KW-1185">Reference proteome</keyword>
<dbReference type="Pfam" id="PF08349">
    <property type="entry name" value="DUF1722"/>
    <property type="match status" value="1"/>
</dbReference>
<dbReference type="EMBL" id="HG322950">
    <property type="protein sequence ID" value="CDF82234.1"/>
    <property type="molecule type" value="Genomic_DNA"/>
</dbReference>
<feature type="domain" description="DUF1722" evidence="1">
    <location>
        <begin position="193"/>
        <end position="309"/>
    </location>
</feature>
<name>A0A024HCA5_PSEKB</name>
<dbReference type="InterPro" id="IPR013560">
    <property type="entry name" value="DUF1722"/>
</dbReference>
<protein>
    <recommendedName>
        <fullName evidence="1">DUF1722 domain-containing protein</fullName>
    </recommendedName>
</protein>
<organism evidence="2 3">
    <name type="scientific">Pseudomonas knackmussii (strain DSM 6978 / CCUG 54928 / LMG 23759 / B13)</name>
    <dbReference type="NCBI Taxonomy" id="1301098"/>
    <lineage>
        <taxon>Bacteria</taxon>
        <taxon>Pseudomonadati</taxon>
        <taxon>Pseudomonadota</taxon>
        <taxon>Gammaproteobacteria</taxon>
        <taxon>Pseudomonadales</taxon>
        <taxon>Pseudomonadaceae</taxon>
        <taxon>Pseudomonas</taxon>
    </lineage>
</organism>
<dbReference type="Pfam" id="PF04463">
    <property type="entry name" value="2-thiour_desulf"/>
    <property type="match status" value="1"/>
</dbReference>
<sequence length="318" mass="35771">MHPPSRPRLGISACLLGSTVRYNGGHKRSSLCLDVLSQHFDFVPLCPEMAIGLGVPRQPIRLVGEPAAPRAVNSRDDAQDHSHALRSYGAEQAAHLDDLGGYIFMQQSPSCGLHRVRLYDDKGQYRPPGARGLYAEAFCAARPELPVEEEGRLHDAQLRENFLTRVFAHLEWLALLRDGLTRKGILDFHARYKYQLLAHHPRQYAELGHWLAQIGAHDPAEFGPRYYLAFSQAMSRCASRGSHANVLQHLAGYLKAVLTHEDKFELLGVIEQYRLGVVPLVVPLTLLKHHFRLHPHPYIARQAYLKPHPEALGLRNAI</sequence>
<dbReference type="PANTHER" id="PTHR30087:SF0">
    <property type="entry name" value="INNER MEMBRANE PROTEIN"/>
    <property type="match status" value="1"/>
</dbReference>
<dbReference type="PATRIC" id="fig|1301098.3.peg.872"/>
<accession>A0A024HCA5</accession>
<dbReference type="eggNOG" id="COG3272">
    <property type="taxonomic scope" value="Bacteria"/>
</dbReference>
<dbReference type="STRING" id="1301098.PKB_0868"/>
<dbReference type="KEGG" id="pkc:PKB_0868"/>
<gene>
    <name evidence="2" type="ORF">PKB_0868</name>
</gene>
<dbReference type="PIRSF" id="PIRSF037004">
    <property type="entry name" value="UCP037004"/>
    <property type="match status" value="1"/>
</dbReference>
<dbReference type="PANTHER" id="PTHR30087">
    <property type="entry name" value="INNER MEMBRANE PROTEIN"/>
    <property type="match status" value="1"/>
</dbReference>
<dbReference type="InterPro" id="IPR017087">
    <property type="entry name" value="UCP037004"/>
</dbReference>
<dbReference type="OrthoDB" id="495783at2"/>
<reference evidence="2 3" key="2">
    <citation type="submission" date="2014-05" db="EMBL/GenBank/DDBJ databases">
        <title>Genome sequence of the 3-chlorobenzoate degrading bacterium Pseudomonas knackmussii B13 shows multiple evidence for horizontal gene transfer.</title>
        <authorList>
            <person name="Miyazaki R."/>
            <person name="Bertelli C."/>
            <person name="Falquet L."/>
            <person name="Robinson-Rechavi M."/>
            <person name="Gharib W."/>
            <person name="Roy S."/>
            <person name="Van der Meer J.R."/>
        </authorList>
    </citation>
    <scope>NUCLEOTIDE SEQUENCE [LARGE SCALE GENOMIC DNA]</scope>
    <source>
        <strain evidence="2 3">B13</strain>
    </source>
</reference>
<reference evidence="2 3" key="1">
    <citation type="submission" date="2013-03" db="EMBL/GenBank/DDBJ databases">
        <authorList>
            <person name="Linke B."/>
        </authorList>
    </citation>
    <scope>NUCLEOTIDE SEQUENCE [LARGE SCALE GENOMIC DNA]</scope>
    <source>
        <strain evidence="2 3">B13</strain>
    </source>
</reference>